<evidence type="ECO:0000256" key="2">
    <source>
        <dbReference type="ARBA" id="ARBA00023125"/>
    </source>
</evidence>
<dbReference type="InterPro" id="IPR016032">
    <property type="entry name" value="Sig_transdc_resp-reg_C-effctor"/>
</dbReference>
<accession>A0ABV3U9H8</accession>
<dbReference type="InterPro" id="IPR059106">
    <property type="entry name" value="WHD_MalT"/>
</dbReference>
<dbReference type="InterPro" id="IPR011990">
    <property type="entry name" value="TPR-like_helical_dom_sf"/>
</dbReference>
<evidence type="ECO:0000256" key="3">
    <source>
        <dbReference type="ARBA" id="ARBA00023163"/>
    </source>
</evidence>
<dbReference type="Proteomes" id="UP001557485">
    <property type="component" value="Unassembled WGS sequence"/>
</dbReference>
<dbReference type="PROSITE" id="PS50043">
    <property type="entry name" value="HTH_LUXR_2"/>
    <property type="match status" value="1"/>
</dbReference>
<keyword evidence="3" id="KW-0804">Transcription</keyword>
<keyword evidence="6" id="KW-1185">Reference proteome</keyword>
<reference evidence="5 6" key="1">
    <citation type="journal article" date="2011" name="Int. J. Syst. Evol. Microbiol.">
        <title>Zhongshania antarctica gen. nov., sp. nov. and Zhongshania guokunii sp. nov., gammaproteobacteria respectively isolated from coastal attached (fast) ice and surface seawater of the Antarctic.</title>
        <authorList>
            <person name="Li H.J."/>
            <person name="Zhang X.Y."/>
            <person name="Chen C.X."/>
            <person name="Zhang Y.J."/>
            <person name="Gao Z.M."/>
            <person name="Yu Y."/>
            <person name="Chen X.L."/>
            <person name="Chen B."/>
            <person name="Zhang Y.Z."/>
        </authorList>
    </citation>
    <scope>NUCLEOTIDE SEQUENCE [LARGE SCALE GENOMIC DNA]</scope>
    <source>
        <strain evidence="5 6">ZS6-22T</strain>
    </source>
</reference>
<evidence type="ECO:0000313" key="6">
    <source>
        <dbReference type="Proteomes" id="UP001557485"/>
    </source>
</evidence>
<dbReference type="PANTHER" id="PTHR44688:SF16">
    <property type="entry name" value="DNA-BINDING TRANSCRIPTIONAL ACTIVATOR DEVR_DOSR"/>
    <property type="match status" value="1"/>
</dbReference>
<dbReference type="EMBL" id="JBFRYA010000011">
    <property type="protein sequence ID" value="MEX1669778.1"/>
    <property type="molecule type" value="Genomic_DNA"/>
</dbReference>
<dbReference type="InterPro" id="IPR000792">
    <property type="entry name" value="Tscrpt_reg_LuxR_C"/>
</dbReference>
<dbReference type="Pfam" id="PF25873">
    <property type="entry name" value="WHD_MalT"/>
    <property type="match status" value="1"/>
</dbReference>
<dbReference type="RefSeq" id="WP_368382088.1">
    <property type="nucleotide sequence ID" value="NZ_JBFRYA010000011.1"/>
</dbReference>
<evidence type="ECO:0000259" key="4">
    <source>
        <dbReference type="PROSITE" id="PS50043"/>
    </source>
</evidence>
<dbReference type="SUPFAM" id="SSF46894">
    <property type="entry name" value="C-terminal effector domain of the bipartite response regulators"/>
    <property type="match status" value="1"/>
</dbReference>
<dbReference type="InterPro" id="IPR027417">
    <property type="entry name" value="P-loop_NTPase"/>
</dbReference>
<dbReference type="Gene3D" id="1.25.40.10">
    <property type="entry name" value="Tetratricopeptide repeat domain"/>
    <property type="match status" value="1"/>
</dbReference>
<gene>
    <name evidence="5" type="ORF">AB4876_12735</name>
</gene>
<dbReference type="Gene3D" id="3.40.50.300">
    <property type="entry name" value="P-loop containing nucleotide triphosphate hydrolases"/>
    <property type="match status" value="1"/>
</dbReference>
<keyword evidence="1" id="KW-0805">Transcription regulation</keyword>
<evidence type="ECO:0000313" key="5">
    <source>
        <dbReference type="EMBL" id="MEX1669778.1"/>
    </source>
</evidence>
<keyword evidence="2" id="KW-0238">DNA-binding</keyword>
<dbReference type="CDD" id="cd06170">
    <property type="entry name" value="LuxR_C_like"/>
    <property type="match status" value="1"/>
</dbReference>
<dbReference type="Gene3D" id="1.10.10.10">
    <property type="entry name" value="Winged helix-like DNA-binding domain superfamily/Winged helix DNA-binding domain"/>
    <property type="match status" value="1"/>
</dbReference>
<dbReference type="InterPro" id="IPR036388">
    <property type="entry name" value="WH-like_DNA-bd_sf"/>
</dbReference>
<proteinExistence type="predicted"/>
<sequence>MLLFPPDNNQQNAMRNTLARHEPPSFAFPLVRTKAYQKLTESGLPPTKVSQIIAPTGYGKTVLMSALYNFAVSNGASSYWVCLSDYDDSAERVLARLEYFLAPRGESYYRSEDVHRSDDPIEQRIERVTSLFSSTDEPVFLFIDNLDSCHDETLSALIEILISRTSDKFYLLLAATRQPSISLYRPMLEGMVSQYGYEDLMLDSDGVRAMFTDTLNSRLNTEDIDRALQISEGWPAALRLMQIILGKAEDPSALLQVFTGADVDLAQMLNDQLISGFEESFREFLFSISLLKSFTVSLCQFLTSSSTAESYVKRMISDNLFVIPLSRNRDEYRLHSLFREYLLGQARQHISESRRGKLLLRASQWFEERGRWTEAIDYALEAGDSKVAVECLERVAQNFVRDRGDLSKYINWVEQILAAGTEPGLETDYWYVWALVFHRRYDYAARQLDRLSARLETDSSGAEPEMRRRVEVIRITCATYTDDFGAVEQMGMDWLAGKQDDDPFDVATVSCAVGVHFSNQFNFLRAREYFGDAQNSIGQANSAYGAAWVAVLSAQVGIYEGDFGHSYDKANETLSRIGSFAGDYSGMSSTVSAWAALTAVETGRDAEAADLLRASMDRLQTHGLLDTAAHALNCAVKLWASPLGDGISISKLRDIASGFPWRLSIMLSCFIVQRLLRLGRLDGALEEARRMGLSADAISEKHCAITNFLIDQTLADLDLAQGRFAQAEVRIAKAIELAKAQGRSGHLVELSLQQMTCAMRGTNPENAPRYFTRAISYAAKRRYIRPFRDRADLIAGLVNETKPKSWGFADTKEKEFFAEICQSLPIANIAVLEQLDGLDAEPKLLEALTPRELELLHLIDAGLTNQQLADRLYVSVATVKWHLYNLYNKLGVANRSSAISKARSFSLISH</sequence>
<feature type="domain" description="HTH luxR-type" evidence="4">
    <location>
        <begin position="841"/>
        <end position="906"/>
    </location>
</feature>
<dbReference type="Pfam" id="PF00196">
    <property type="entry name" value="GerE"/>
    <property type="match status" value="1"/>
</dbReference>
<evidence type="ECO:0000256" key="1">
    <source>
        <dbReference type="ARBA" id="ARBA00023015"/>
    </source>
</evidence>
<dbReference type="PRINTS" id="PR00038">
    <property type="entry name" value="HTHLUXR"/>
</dbReference>
<protein>
    <submittedName>
        <fullName evidence="5">LuxR C-terminal-related transcriptional regulator</fullName>
    </submittedName>
</protein>
<dbReference type="SUPFAM" id="SSF52540">
    <property type="entry name" value="P-loop containing nucleoside triphosphate hydrolases"/>
    <property type="match status" value="1"/>
</dbReference>
<comment type="caution">
    <text evidence="5">The sequence shown here is derived from an EMBL/GenBank/DDBJ whole genome shotgun (WGS) entry which is preliminary data.</text>
</comment>
<name>A0ABV3U9H8_9GAMM</name>
<dbReference type="SMART" id="SM00421">
    <property type="entry name" value="HTH_LUXR"/>
    <property type="match status" value="1"/>
</dbReference>
<dbReference type="PANTHER" id="PTHR44688">
    <property type="entry name" value="DNA-BINDING TRANSCRIPTIONAL ACTIVATOR DEVR_DOSR"/>
    <property type="match status" value="1"/>
</dbReference>
<organism evidence="5 6">
    <name type="scientific">Zhongshania guokunii</name>
    <dbReference type="NCBI Taxonomy" id="641783"/>
    <lineage>
        <taxon>Bacteria</taxon>
        <taxon>Pseudomonadati</taxon>
        <taxon>Pseudomonadota</taxon>
        <taxon>Gammaproteobacteria</taxon>
        <taxon>Cellvibrionales</taxon>
        <taxon>Spongiibacteraceae</taxon>
        <taxon>Zhongshania</taxon>
    </lineage>
</organism>